<dbReference type="PANTHER" id="PTHR12110">
    <property type="entry name" value="HYDROXYPYRUVATE ISOMERASE"/>
    <property type="match status" value="1"/>
</dbReference>
<comment type="caution">
    <text evidence="2">The sequence shown here is derived from an EMBL/GenBank/DDBJ whole genome shotgun (WGS) entry which is preliminary data.</text>
</comment>
<keyword evidence="2" id="KW-0413">Isomerase</keyword>
<dbReference type="InterPro" id="IPR013022">
    <property type="entry name" value="Xyl_isomerase-like_TIM-brl"/>
</dbReference>
<proteinExistence type="predicted"/>
<dbReference type="EMBL" id="JBHSOW010000008">
    <property type="protein sequence ID" value="MFC5647913.1"/>
    <property type="molecule type" value="Genomic_DNA"/>
</dbReference>
<feature type="domain" description="Xylose isomerase-like TIM barrel" evidence="1">
    <location>
        <begin position="26"/>
        <end position="272"/>
    </location>
</feature>
<dbReference type="SUPFAM" id="SSF51658">
    <property type="entry name" value="Xylose isomerase-like"/>
    <property type="match status" value="1"/>
</dbReference>
<name>A0ABW0VRI7_9BACL</name>
<accession>A0ABW0VRI7</accession>
<dbReference type="Gene3D" id="3.20.20.150">
    <property type="entry name" value="Divalent-metal-dependent TIM barrel enzymes"/>
    <property type="match status" value="1"/>
</dbReference>
<dbReference type="InterPro" id="IPR036237">
    <property type="entry name" value="Xyl_isomerase-like_sf"/>
</dbReference>
<evidence type="ECO:0000313" key="2">
    <source>
        <dbReference type="EMBL" id="MFC5647913.1"/>
    </source>
</evidence>
<dbReference type="PANTHER" id="PTHR12110:SF53">
    <property type="entry name" value="BLR5974 PROTEIN"/>
    <property type="match status" value="1"/>
</dbReference>
<keyword evidence="3" id="KW-1185">Reference proteome</keyword>
<reference evidence="3" key="1">
    <citation type="journal article" date="2019" name="Int. J. Syst. Evol. Microbiol.">
        <title>The Global Catalogue of Microorganisms (GCM) 10K type strain sequencing project: providing services to taxonomists for standard genome sequencing and annotation.</title>
        <authorList>
            <consortium name="The Broad Institute Genomics Platform"/>
            <consortium name="The Broad Institute Genome Sequencing Center for Infectious Disease"/>
            <person name="Wu L."/>
            <person name="Ma J."/>
        </authorList>
    </citation>
    <scope>NUCLEOTIDE SEQUENCE [LARGE SCALE GENOMIC DNA]</scope>
    <source>
        <strain evidence="3">CGMCC 1.3240</strain>
    </source>
</reference>
<dbReference type="Pfam" id="PF01261">
    <property type="entry name" value="AP_endonuc_2"/>
    <property type="match status" value="1"/>
</dbReference>
<dbReference type="RefSeq" id="WP_379186379.1">
    <property type="nucleotide sequence ID" value="NZ_JBHSOW010000008.1"/>
</dbReference>
<organism evidence="2 3">
    <name type="scientific">Paenibacillus solisilvae</name>
    <dbReference type="NCBI Taxonomy" id="2486751"/>
    <lineage>
        <taxon>Bacteria</taxon>
        <taxon>Bacillati</taxon>
        <taxon>Bacillota</taxon>
        <taxon>Bacilli</taxon>
        <taxon>Bacillales</taxon>
        <taxon>Paenibacillaceae</taxon>
        <taxon>Paenibacillus</taxon>
    </lineage>
</organism>
<sequence length="287" mass="32020">MKLGISSYSLYQDLQAGKMTILDALQWSADIGADHMEIVPLGFSLVEQPELIDAIVSKAGEIGIELSNYSIGANFIQPDEEAFEAEIARVRNEVDIAHRLGLKLMRHDVASRPMKECSITNFNADLPRLTEACRRIADYASGYGITTSVENHGYYIQHSERVQTLVHAVDRANFRTTLDVGNFMCADENSAAAVKNNLPIASMIHLKDFYLRPSYRFPGDGWFRSLSGNYLRGAIVGQGDIDMWDVISTIKRSGYDGYISIEFEGHESCTFGSKAGFDNARRIWNES</sequence>
<protein>
    <submittedName>
        <fullName evidence="2">Sugar phosphate isomerase/epimerase family protein</fullName>
    </submittedName>
</protein>
<dbReference type="InterPro" id="IPR050312">
    <property type="entry name" value="IolE/XylAMocC-like"/>
</dbReference>
<evidence type="ECO:0000313" key="3">
    <source>
        <dbReference type="Proteomes" id="UP001596047"/>
    </source>
</evidence>
<dbReference type="GO" id="GO:0016853">
    <property type="term" value="F:isomerase activity"/>
    <property type="evidence" value="ECO:0007669"/>
    <property type="project" value="UniProtKB-KW"/>
</dbReference>
<dbReference type="Proteomes" id="UP001596047">
    <property type="component" value="Unassembled WGS sequence"/>
</dbReference>
<evidence type="ECO:0000259" key="1">
    <source>
        <dbReference type="Pfam" id="PF01261"/>
    </source>
</evidence>
<gene>
    <name evidence="2" type="ORF">ACFPYJ_02030</name>
</gene>